<dbReference type="Proteomes" id="UP000334820">
    <property type="component" value="Unassembled WGS sequence"/>
</dbReference>
<name>A0A5J4K862_9CHLR</name>
<accession>A0A5J4K862</accession>
<organism evidence="2 3">
    <name type="scientific">Thermogemmatispora aurantia</name>
    <dbReference type="NCBI Taxonomy" id="2045279"/>
    <lineage>
        <taxon>Bacteria</taxon>
        <taxon>Bacillati</taxon>
        <taxon>Chloroflexota</taxon>
        <taxon>Ktedonobacteria</taxon>
        <taxon>Thermogemmatisporales</taxon>
        <taxon>Thermogemmatisporaceae</taxon>
        <taxon>Thermogemmatispora</taxon>
    </lineage>
</organism>
<evidence type="ECO:0000256" key="1">
    <source>
        <dbReference type="SAM" id="MobiDB-lite"/>
    </source>
</evidence>
<evidence type="ECO:0000313" key="2">
    <source>
        <dbReference type="EMBL" id="GER82326.1"/>
    </source>
</evidence>
<proteinExistence type="predicted"/>
<gene>
    <name evidence="2" type="ORF">KTAU_09640</name>
</gene>
<dbReference type="EMBL" id="BKZV01000001">
    <property type="protein sequence ID" value="GER82326.1"/>
    <property type="molecule type" value="Genomic_DNA"/>
</dbReference>
<protein>
    <submittedName>
        <fullName evidence="2">Uncharacterized protein</fullName>
    </submittedName>
</protein>
<comment type="caution">
    <text evidence="2">The sequence shown here is derived from an EMBL/GenBank/DDBJ whole genome shotgun (WGS) entry which is preliminary data.</text>
</comment>
<sequence length="46" mass="4848">MENIPVGGVGSSAQKTLTAMPRAEAERGMAQVGVFSIPPPERGRHE</sequence>
<keyword evidence="3" id="KW-1185">Reference proteome</keyword>
<feature type="region of interest" description="Disordered" evidence="1">
    <location>
        <begin position="22"/>
        <end position="46"/>
    </location>
</feature>
<reference evidence="2 3" key="1">
    <citation type="journal article" date="2019" name="Int. J. Syst. Evol. Microbiol.">
        <title>Thermogemmatispora aurantia sp. nov. and Thermogemmatispora argillosa sp. nov., within the class Ktedonobacteria, and emended description of the genus Thermogemmatispora.</title>
        <authorList>
            <person name="Zheng Y."/>
            <person name="Wang C.M."/>
            <person name="Sakai Y."/>
            <person name="Abe K."/>
            <person name="Yokota A."/>
            <person name="Yabe S."/>
        </authorList>
    </citation>
    <scope>NUCLEOTIDE SEQUENCE [LARGE SCALE GENOMIC DNA]</scope>
    <source>
        <strain evidence="2 3">A1-2</strain>
    </source>
</reference>
<evidence type="ECO:0000313" key="3">
    <source>
        <dbReference type="Proteomes" id="UP000334820"/>
    </source>
</evidence>
<dbReference type="AlphaFoldDB" id="A0A5J4K862"/>